<name>A0A9P4P5P5_9PLEO</name>
<protein>
    <submittedName>
        <fullName evidence="2">Uncharacterized protein</fullName>
    </submittedName>
</protein>
<evidence type="ECO:0000256" key="1">
    <source>
        <dbReference type="SAM" id="Coils"/>
    </source>
</evidence>
<keyword evidence="3" id="KW-1185">Reference proteome</keyword>
<dbReference type="AlphaFoldDB" id="A0A9P4P5P5"/>
<feature type="coiled-coil region" evidence="1">
    <location>
        <begin position="39"/>
        <end position="88"/>
    </location>
</feature>
<reference evidence="2" key="1">
    <citation type="journal article" date="2020" name="Stud. Mycol.">
        <title>101 Dothideomycetes genomes: a test case for predicting lifestyles and emergence of pathogens.</title>
        <authorList>
            <person name="Haridas S."/>
            <person name="Albert R."/>
            <person name="Binder M."/>
            <person name="Bloem J."/>
            <person name="Labutti K."/>
            <person name="Salamov A."/>
            <person name="Andreopoulos B."/>
            <person name="Baker S."/>
            <person name="Barry K."/>
            <person name="Bills G."/>
            <person name="Bluhm B."/>
            <person name="Cannon C."/>
            <person name="Castanera R."/>
            <person name="Culley D."/>
            <person name="Daum C."/>
            <person name="Ezra D."/>
            <person name="Gonzalez J."/>
            <person name="Henrissat B."/>
            <person name="Kuo A."/>
            <person name="Liang C."/>
            <person name="Lipzen A."/>
            <person name="Lutzoni F."/>
            <person name="Magnuson J."/>
            <person name="Mondo S."/>
            <person name="Nolan M."/>
            <person name="Ohm R."/>
            <person name="Pangilinan J."/>
            <person name="Park H.-J."/>
            <person name="Ramirez L."/>
            <person name="Alfaro M."/>
            <person name="Sun H."/>
            <person name="Tritt A."/>
            <person name="Yoshinaga Y."/>
            <person name="Zwiers L.-H."/>
            <person name="Turgeon B."/>
            <person name="Goodwin S."/>
            <person name="Spatafora J."/>
            <person name="Crous P."/>
            <person name="Grigoriev I."/>
        </authorList>
    </citation>
    <scope>NUCLEOTIDE SEQUENCE</scope>
    <source>
        <strain evidence="2">CBS 690.94</strain>
    </source>
</reference>
<accession>A0A9P4P5P5</accession>
<organism evidence="2 3">
    <name type="scientific">Karstenula rhodostoma CBS 690.94</name>
    <dbReference type="NCBI Taxonomy" id="1392251"/>
    <lineage>
        <taxon>Eukaryota</taxon>
        <taxon>Fungi</taxon>
        <taxon>Dikarya</taxon>
        <taxon>Ascomycota</taxon>
        <taxon>Pezizomycotina</taxon>
        <taxon>Dothideomycetes</taxon>
        <taxon>Pleosporomycetidae</taxon>
        <taxon>Pleosporales</taxon>
        <taxon>Massarineae</taxon>
        <taxon>Didymosphaeriaceae</taxon>
        <taxon>Karstenula</taxon>
    </lineage>
</organism>
<evidence type="ECO:0000313" key="3">
    <source>
        <dbReference type="Proteomes" id="UP000799764"/>
    </source>
</evidence>
<dbReference type="Proteomes" id="UP000799764">
    <property type="component" value="Unassembled WGS sequence"/>
</dbReference>
<evidence type="ECO:0000313" key="2">
    <source>
        <dbReference type="EMBL" id="KAF2437712.1"/>
    </source>
</evidence>
<keyword evidence="1" id="KW-0175">Coiled coil</keyword>
<proteinExistence type="predicted"/>
<gene>
    <name evidence="2" type="ORF">P171DRAFT_492053</name>
</gene>
<dbReference type="EMBL" id="MU001515">
    <property type="protein sequence ID" value="KAF2437712.1"/>
    <property type="molecule type" value="Genomic_DNA"/>
</dbReference>
<comment type="caution">
    <text evidence="2">The sequence shown here is derived from an EMBL/GenBank/DDBJ whole genome shotgun (WGS) entry which is preliminary data.</text>
</comment>
<sequence>MANSPLTKTPEFAKLQPKLLVWDHVGETLAQGNVLLESLKMYKQKKSTLKRDLDALQADFATVEQKIRDTWELKIKKLKDLLKEIEAIELDAVAVAEHNGTRAAKAEEIRILLTEIDNEVEPDS</sequence>